<evidence type="ECO:0000313" key="4">
    <source>
        <dbReference type="Proteomes" id="UP000280935"/>
    </source>
</evidence>
<gene>
    <name evidence="3" type="ORF">EII35_05230</name>
</gene>
<keyword evidence="2" id="KW-0472">Membrane</keyword>
<dbReference type="Proteomes" id="UP000280935">
    <property type="component" value="Unassembled WGS sequence"/>
</dbReference>
<proteinExistence type="predicted"/>
<evidence type="ECO:0000256" key="2">
    <source>
        <dbReference type="SAM" id="Phobius"/>
    </source>
</evidence>
<feature type="compositionally biased region" description="Pro residues" evidence="1">
    <location>
        <begin position="7"/>
        <end position="26"/>
    </location>
</feature>
<organism evidence="3 4">
    <name type="scientific">Arachnia propionica</name>
    <dbReference type="NCBI Taxonomy" id="1750"/>
    <lineage>
        <taxon>Bacteria</taxon>
        <taxon>Bacillati</taxon>
        <taxon>Actinomycetota</taxon>
        <taxon>Actinomycetes</taxon>
        <taxon>Propionibacteriales</taxon>
        <taxon>Propionibacteriaceae</taxon>
        <taxon>Arachnia</taxon>
    </lineage>
</organism>
<accession>A0A3P1X0W7</accession>
<protein>
    <submittedName>
        <fullName evidence="3">Uncharacterized protein</fullName>
    </submittedName>
</protein>
<keyword evidence="2" id="KW-0812">Transmembrane</keyword>
<evidence type="ECO:0000256" key="1">
    <source>
        <dbReference type="SAM" id="MobiDB-lite"/>
    </source>
</evidence>
<feature type="compositionally biased region" description="Polar residues" evidence="1">
    <location>
        <begin position="102"/>
        <end position="116"/>
    </location>
</feature>
<name>A0A3P1X0W7_9ACTN</name>
<feature type="region of interest" description="Disordered" evidence="1">
    <location>
        <begin position="1"/>
        <end position="68"/>
    </location>
</feature>
<reference evidence="3 4" key="1">
    <citation type="submission" date="2018-11" db="EMBL/GenBank/DDBJ databases">
        <title>Genomes From Bacteria Associated with the Canine Oral Cavity: a Test Case for Automated Genome-Based Taxonomic Assignment.</title>
        <authorList>
            <person name="Coil D.A."/>
            <person name="Jospin G."/>
            <person name="Darling A.E."/>
            <person name="Wallis C."/>
            <person name="Davis I.J."/>
            <person name="Harris S."/>
            <person name="Eisen J.A."/>
            <person name="Holcombe L.J."/>
            <person name="O'Flynn C."/>
        </authorList>
    </citation>
    <scope>NUCLEOTIDE SEQUENCE [LARGE SCALE GENOMIC DNA]</scope>
    <source>
        <strain evidence="3 4">OH2822_COT-296</strain>
    </source>
</reference>
<keyword evidence="2" id="KW-1133">Transmembrane helix</keyword>
<dbReference type="EMBL" id="RQYT01000007">
    <property type="protein sequence ID" value="RRD50353.1"/>
    <property type="molecule type" value="Genomic_DNA"/>
</dbReference>
<sequence>MSHEPHGNPPGRNPGPEFQSPPPPGRGIPHGGGRPGVVPPPGYGVAPHPHASQPTPQPQYPNDVVPPPPGRKNPLIIAAALVAAALVGFGAAVATGVLNRGNPDQTTPETTTSVSGEPSPSPTSSRIPTNPVEVAEDYLNAVARGDAETARRMIVRQPDSDMSLLTEEVLKESLQRAPITDIKVQEKSGSPSTNGVEVSYTIGGELISDEFTVNMHERKIVSGLPSLFLSPLNGMAVKVNGVVPETDDPLVFPGIYQVTSANEYLELVGNNVIPKRYSSDLTYVDLKVQVSQAGIALYREKVIPEAKACLASTNLDPGCDMPMSATTRDGETITEGTIARTLDAEGRAAMENVVPQPDPVTPTIISAADFGDFTITAQCTTAAGSTGECLIRSGRGTLWSKATIDLGDPELKVVWGRR</sequence>
<feature type="transmembrane region" description="Helical" evidence="2">
    <location>
        <begin position="75"/>
        <end position="98"/>
    </location>
</feature>
<evidence type="ECO:0000313" key="3">
    <source>
        <dbReference type="EMBL" id="RRD50353.1"/>
    </source>
</evidence>
<dbReference type="AlphaFoldDB" id="A0A3P1X0W7"/>
<dbReference type="OrthoDB" id="3726117at2"/>
<feature type="compositionally biased region" description="Pro residues" evidence="1">
    <location>
        <begin position="55"/>
        <end position="68"/>
    </location>
</feature>
<feature type="region of interest" description="Disordered" evidence="1">
    <location>
        <begin position="97"/>
        <end position="129"/>
    </location>
</feature>
<dbReference type="RefSeq" id="WP_125227407.1">
    <property type="nucleotide sequence ID" value="NZ_RQYT01000007.1"/>
</dbReference>
<comment type="caution">
    <text evidence="3">The sequence shown here is derived from an EMBL/GenBank/DDBJ whole genome shotgun (WGS) entry which is preliminary data.</text>
</comment>